<proteinExistence type="predicted"/>
<organism evidence="1 2">
    <name type="scientific">Nonomuraea longispora</name>
    <dbReference type="NCBI Taxonomy" id="1848320"/>
    <lineage>
        <taxon>Bacteria</taxon>
        <taxon>Bacillati</taxon>
        <taxon>Actinomycetota</taxon>
        <taxon>Actinomycetes</taxon>
        <taxon>Streptosporangiales</taxon>
        <taxon>Streptosporangiaceae</taxon>
        <taxon>Nonomuraea</taxon>
    </lineage>
</organism>
<protein>
    <submittedName>
        <fullName evidence="1">Uncharacterized protein</fullName>
    </submittedName>
</protein>
<comment type="caution">
    <text evidence="1">The sequence shown here is derived from an EMBL/GenBank/DDBJ whole genome shotgun (WGS) entry which is preliminary data.</text>
</comment>
<evidence type="ECO:0000313" key="1">
    <source>
        <dbReference type="EMBL" id="TDB99619.1"/>
    </source>
</evidence>
<dbReference type="OrthoDB" id="4303577at2"/>
<gene>
    <name evidence="1" type="ORF">E1267_37075</name>
</gene>
<dbReference type="Proteomes" id="UP000295157">
    <property type="component" value="Unassembled WGS sequence"/>
</dbReference>
<accession>A0A4R4MYL9</accession>
<dbReference type="AlphaFoldDB" id="A0A4R4MYL9"/>
<dbReference type="RefSeq" id="WP_132339852.1">
    <property type="nucleotide sequence ID" value="NZ_SMJZ01000217.1"/>
</dbReference>
<evidence type="ECO:0000313" key="2">
    <source>
        <dbReference type="Proteomes" id="UP000295157"/>
    </source>
</evidence>
<name>A0A4R4MYL9_9ACTN</name>
<sequence>MNHTLATAAAWGLPGTAAFVPVLDTNLDVPVRTAAQLPAWRGRPFSPPPRAPAWACCLSSGPPGLPRAPGGAAIMLRGGERLITRYRSGGRLAVSIDDAARGTSLINALIAERVEP</sequence>
<reference evidence="1 2" key="1">
    <citation type="submission" date="2019-02" db="EMBL/GenBank/DDBJ databases">
        <title>Draft genome sequences of novel Actinobacteria.</title>
        <authorList>
            <person name="Sahin N."/>
            <person name="Ay H."/>
            <person name="Saygin H."/>
        </authorList>
    </citation>
    <scope>NUCLEOTIDE SEQUENCE [LARGE SCALE GENOMIC DNA]</scope>
    <source>
        <strain evidence="1 2">KC201</strain>
    </source>
</reference>
<dbReference type="EMBL" id="SMJZ01000217">
    <property type="protein sequence ID" value="TDB99619.1"/>
    <property type="molecule type" value="Genomic_DNA"/>
</dbReference>
<keyword evidence="2" id="KW-1185">Reference proteome</keyword>